<keyword evidence="14" id="KW-0694">RNA-binding</keyword>
<dbReference type="InterPro" id="IPR039537">
    <property type="entry name" value="Retrotran_Ty1/copia-like"/>
</dbReference>
<dbReference type="InterPro" id="IPR025724">
    <property type="entry name" value="GAG-pre-integrase_dom"/>
</dbReference>
<dbReference type="GO" id="GO:0046872">
    <property type="term" value="F:metal ion binding"/>
    <property type="evidence" value="ECO:0007669"/>
    <property type="project" value="UniProtKB-KW"/>
</dbReference>
<evidence type="ECO:0000256" key="9">
    <source>
        <dbReference type="ARBA" id="ARBA00022750"/>
    </source>
</evidence>
<keyword evidence="5" id="KW-0548">Nucleotidyltransferase</keyword>
<keyword evidence="13" id="KW-0460">Magnesium</keyword>
<evidence type="ECO:0000256" key="2">
    <source>
        <dbReference type="ARBA" id="ARBA00022578"/>
    </source>
</evidence>
<dbReference type="GO" id="GO:0032196">
    <property type="term" value="P:transposition"/>
    <property type="evidence" value="ECO:0007669"/>
    <property type="project" value="UniProtKB-KW"/>
</dbReference>
<evidence type="ECO:0000256" key="18">
    <source>
        <dbReference type="ARBA" id="ARBA00023113"/>
    </source>
</evidence>
<evidence type="ECO:0000256" key="12">
    <source>
        <dbReference type="ARBA" id="ARBA00022840"/>
    </source>
</evidence>
<keyword evidence="20" id="KW-0511">Multifunctional enzyme</keyword>
<feature type="domain" description="Integrase catalytic" evidence="23">
    <location>
        <begin position="208"/>
        <end position="383"/>
    </location>
</feature>
<keyword evidence="18" id="KW-0917">Virion maturation</keyword>
<accession>A0A2R6NJS8</accession>
<dbReference type="Pfam" id="PF25597">
    <property type="entry name" value="SH3_retrovirus"/>
    <property type="match status" value="1"/>
</dbReference>
<dbReference type="InterPro" id="IPR036397">
    <property type="entry name" value="RNaseH_sf"/>
</dbReference>
<dbReference type="OrthoDB" id="2796710at2759"/>
<dbReference type="InterPro" id="IPR043502">
    <property type="entry name" value="DNA/RNA_pol_sf"/>
</dbReference>
<evidence type="ECO:0000256" key="16">
    <source>
        <dbReference type="ARBA" id="ARBA00022918"/>
    </source>
</evidence>
<dbReference type="CDD" id="cd09272">
    <property type="entry name" value="RNase_HI_RT_Ty1"/>
    <property type="match status" value="1"/>
</dbReference>
<comment type="function">
    <text evidence="1">The aspartyl protease (PR) mediates the proteolytic cleavages of the Gag and Gag-Pol polyproteins after assembly of the VLP.</text>
</comment>
<dbReference type="PROSITE" id="PS50994">
    <property type="entry name" value="INTEGRASE"/>
    <property type="match status" value="1"/>
</dbReference>
<dbReference type="GO" id="GO:0004190">
    <property type="term" value="F:aspartic-type endopeptidase activity"/>
    <property type="evidence" value="ECO:0007669"/>
    <property type="project" value="UniProtKB-KW"/>
</dbReference>
<dbReference type="GO" id="GO:0005524">
    <property type="term" value="F:ATP binding"/>
    <property type="evidence" value="ECO:0007669"/>
    <property type="project" value="UniProtKB-KW"/>
</dbReference>
<dbReference type="GO" id="GO:0004519">
    <property type="term" value="F:endonuclease activity"/>
    <property type="evidence" value="ECO:0007669"/>
    <property type="project" value="UniProtKB-KW"/>
</dbReference>
<keyword evidence="16" id="KW-0695">RNA-directed DNA polymerase</keyword>
<keyword evidence="9" id="KW-0064">Aspartyl protease</keyword>
<keyword evidence="7" id="KW-0479">Metal-binding</keyword>
<sequence length="1083" mass="121021">MAVQRGSTKSAQREELLLDSAATSHMFCNAGLFTACRPLSESDPDRSVETANGGVSPIVGIGSVQWKTRLPNGYRTVVLHGVKYIPGIHANLVSLGVLQQAGATYTSFDSTHSKGVIVKLGKDELFRAVLINPTSTLYRIDWFQSESAAAYAVRSTGSMRLWHRRLAHLSVERIQEMLRKEMVDGLLVSSPKEFDRVCEGCALGKSHRLEFPKSSNKTYELMELLVVDLTGPMSAPTWTGMEYALVVVEVSCRKAVGKLLRSKGDVAEELKVIVAMMERQSGRKVQTIRSDNGTEFVNGVVEAFCRRNGIQQQTTVPYTPEQNGIAERAIAVYFGMVRSMIHSAKMDLRYWGEAFMYAVHIRNITVTSALKDKVPEHAWTGRKPDISHLRVFGSIGYANIPKAVRGGKLEATSVKCRLLGWWDGETKGYRLEEMETGRLITSRDVRFIEDEMPTDLEVVDASHIPLSQAKLDVLVPDLTSESNLPSHTSESDVEAMLDLEDEPLPQIRAPRGARYANLPPREPSTRIRSLRQPFGVPATEQEVNNAVNEQDETERALIVVDEPRTYREAAQSAYSKQWEEALGIEYRQLQDTGTIEWVKTPPSEAIGSLVVYRAKHDGDGNLAKFKARIVARGCSQVPGRDYNPLFVSSSVFRFTTLRAFMSFVADQDWELHQMDVVGAYLQGDLDEEIYMKVPEGIKEPGKEGWCWRLKKALYGLKQSGRQWKKKLDEAMAELGFEKGQADECLYVLKEDGHIVLMVLVYVDDMAVAGKKLALVKRFKHDLAERFDITDGGDLTFILGVQVIRNRQNRTIHMNQTTYIRGFLDRFGMKESMPVHTPLVPKHNLSAMQSPSTPEEQKNYLLYAGELKYLEVVGAVLYATQTRPDIQHAVGVLAQFGSNPGKPHLEALKRVLRYLRGTAHFSLRLGGGSGNVDLIGWTDSDWASDVDSRRSIAGYVFKMTGGCISWSSKKQPTVALSTVEAEYMASANAAKEAIWLRTLLADLGHSQGTATLIHADNQGCIALSRNPIAHSRAKHIDIRHHFVRERIVSLEIDLQYCPTTEMLADIFTKQLPRKFRAELGVVEK</sequence>
<dbReference type="Pfam" id="PF22936">
    <property type="entry name" value="Pol_BBD"/>
    <property type="match status" value="1"/>
</dbReference>
<evidence type="ECO:0000256" key="21">
    <source>
        <dbReference type="ARBA" id="ARBA00048173"/>
    </source>
</evidence>
<reference evidence="24 25" key="1">
    <citation type="submission" date="2018-02" db="EMBL/GenBank/DDBJ databases">
        <title>Genome sequence of the basidiomycete white-rot fungus Phlebia centrifuga.</title>
        <authorList>
            <person name="Granchi Z."/>
            <person name="Peng M."/>
            <person name="de Vries R.P."/>
            <person name="Hilden K."/>
            <person name="Makela M.R."/>
            <person name="Grigoriev I."/>
            <person name="Riley R."/>
        </authorList>
    </citation>
    <scope>NUCLEOTIDE SEQUENCE [LARGE SCALE GENOMIC DNA]</scope>
    <source>
        <strain evidence="24 25">FBCC195</strain>
    </source>
</reference>
<evidence type="ECO:0000256" key="20">
    <source>
        <dbReference type="ARBA" id="ARBA00023268"/>
    </source>
</evidence>
<dbReference type="GO" id="GO:0005634">
    <property type="term" value="C:nucleus"/>
    <property type="evidence" value="ECO:0007669"/>
    <property type="project" value="UniProtKB-ARBA"/>
</dbReference>
<evidence type="ECO:0000256" key="1">
    <source>
        <dbReference type="ARBA" id="ARBA00002180"/>
    </source>
</evidence>
<keyword evidence="4" id="KW-0645">Protease</keyword>
<dbReference type="Proteomes" id="UP000186601">
    <property type="component" value="Unassembled WGS sequence"/>
</dbReference>
<evidence type="ECO:0000256" key="7">
    <source>
        <dbReference type="ARBA" id="ARBA00022723"/>
    </source>
</evidence>
<dbReference type="GO" id="GO:0003723">
    <property type="term" value="F:RNA binding"/>
    <property type="evidence" value="ECO:0007669"/>
    <property type="project" value="UniProtKB-KW"/>
</dbReference>
<evidence type="ECO:0000256" key="4">
    <source>
        <dbReference type="ARBA" id="ARBA00022670"/>
    </source>
</evidence>
<keyword evidence="12" id="KW-0067">ATP-binding</keyword>
<comment type="catalytic activity">
    <reaction evidence="22">
        <text>DNA(n) + a 2'-deoxyribonucleoside 5'-triphosphate = DNA(n+1) + diphosphate</text>
        <dbReference type="Rhea" id="RHEA:22508"/>
        <dbReference type="Rhea" id="RHEA-COMP:17339"/>
        <dbReference type="Rhea" id="RHEA-COMP:17340"/>
        <dbReference type="ChEBI" id="CHEBI:33019"/>
        <dbReference type="ChEBI" id="CHEBI:61560"/>
        <dbReference type="ChEBI" id="CHEBI:173112"/>
        <dbReference type="EC" id="2.7.7.7"/>
    </reaction>
</comment>
<dbReference type="SUPFAM" id="SSF56672">
    <property type="entry name" value="DNA/RNA polymerases"/>
    <property type="match status" value="1"/>
</dbReference>
<dbReference type="EMBL" id="MLYV02001151">
    <property type="protein sequence ID" value="PSR72635.1"/>
    <property type="molecule type" value="Genomic_DNA"/>
</dbReference>
<keyword evidence="19" id="KW-0233">DNA recombination</keyword>
<evidence type="ECO:0000256" key="19">
    <source>
        <dbReference type="ARBA" id="ARBA00023172"/>
    </source>
</evidence>
<comment type="caution">
    <text evidence="24">The sequence shown here is derived from an EMBL/GenBank/DDBJ whole genome shotgun (WGS) entry which is preliminary data.</text>
</comment>
<evidence type="ECO:0000256" key="10">
    <source>
        <dbReference type="ARBA" id="ARBA00022759"/>
    </source>
</evidence>
<keyword evidence="15" id="KW-0229">DNA integration</keyword>
<evidence type="ECO:0000256" key="6">
    <source>
        <dbReference type="ARBA" id="ARBA00022722"/>
    </source>
</evidence>
<dbReference type="InterPro" id="IPR057670">
    <property type="entry name" value="SH3_retrovirus"/>
</dbReference>
<dbReference type="Pfam" id="PF07727">
    <property type="entry name" value="RVT_2"/>
    <property type="match status" value="1"/>
</dbReference>
<dbReference type="Pfam" id="PF00665">
    <property type="entry name" value="rve"/>
    <property type="match status" value="1"/>
</dbReference>
<dbReference type="GO" id="GO:0003964">
    <property type="term" value="F:RNA-directed DNA polymerase activity"/>
    <property type="evidence" value="ECO:0007669"/>
    <property type="project" value="UniProtKB-KW"/>
</dbReference>
<name>A0A2R6NJS8_9APHY</name>
<protein>
    <recommendedName>
        <fullName evidence="23">Integrase catalytic domain-containing protein</fullName>
    </recommendedName>
</protein>
<evidence type="ECO:0000256" key="14">
    <source>
        <dbReference type="ARBA" id="ARBA00022884"/>
    </source>
</evidence>
<keyword evidence="17" id="KW-0239">DNA-directed DNA polymerase</keyword>
<gene>
    <name evidence="24" type="ORF">PHLCEN_2v11519</name>
</gene>
<dbReference type="InterPro" id="IPR001584">
    <property type="entry name" value="Integrase_cat-core"/>
</dbReference>
<evidence type="ECO:0000256" key="5">
    <source>
        <dbReference type="ARBA" id="ARBA00022695"/>
    </source>
</evidence>
<evidence type="ECO:0000256" key="11">
    <source>
        <dbReference type="ARBA" id="ARBA00022801"/>
    </source>
</evidence>
<comment type="catalytic activity">
    <reaction evidence="21">
        <text>DNA(n) + a 2'-deoxyribonucleoside 5'-triphosphate = DNA(n+1) + diphosphate</text>
        <dbReference type="Rhea" id="RHEA:22508"/>
        <dbReference type="Rhea" id="RHEA-COMP:17339"/>
        <dbReference type="Rhea" id="RHEA-COMP:17340"/>
        <dbReference type="ChEBI" id="CHEBI:33019"/>
        <dbReference type="ChEBI" id="CHEBI:61560"/>
        <dbReference type="ChEBI" id="CHEBI:173112"/>
        <dbReference type="EC" id="2.7.7.49"/>
    </reaction>
</comment>
<evidence type="ECO:0000256" key="13">
    <source>
        <dbReference type="ARBA" id="ARBA00022842"/>
    </source>
</evidence>
<dbReference type="PANTHER" id="PTHR42648:SF11">
    <property type="entry name" value="TRANSPOSON TY4-P GAG-POL POLYPROTEIN"/>
    <property type="match status" value="1"/>
</dbReference>
<dbReference type="InterPro" id="IPR013103">
    <property type="entry name" value="RVT_2"/>
</dbReference>
<dbReference type="Pfam" id="PF13976">
    <property type="entry name" value="gag_pre-integrs"/>
    <property type="match status" value="1"/>
</dbReference>
<keyword evidence="6" id="KW-0540">Nuclease</keyword>
<dbReference type="GO" id="GO:0006310">
    <property type="term" value="P:DNA recombination"/>
    <property type="evidence" value="ECO:0007669"/>
    <property type="project" value="UniProtKB-KW"/>
</dbReference>
<dbReference type="InterPro" id="IPR054722">
    <property type="entry name" value="PolX-like_BBD"/>
</dbReference>
<evidence type="ECO:0000313" key="24">
    <source>
        <dbReference type="EMBL" id="PSR72635.1"/>
    </source>
</evidence>
<organism evidence="24 25">
    <name type="scientific">Hermanssonia centrifuga</name>
    <dbReference type="NCBI Taxonomy" id="98765"/>
    <lineage>
        <taxon>Eukaryota</taxon>
        <taxon>Fungi</taxon>
        <taxon>Dikarya</taxon>
        <taxon>Basidiomycota</taxon>
        <taxon>Agaricomycotina</taxon>
        <taxon>Agaricomycetes</taxon>
        <taxon>Polyporales</taxon>
        <taxon>Meruliaceae</taxon>
        <taxon>Hermanssonia</taxon>
    </lineage>
</organism>
<evidence type="ECO:0000256" key="22">
    <source>
        <dbReference type="ARBA" id="ARBA00049244"/>
    </source>
</evidence>
<evidence type="ECO:0000313" key="25">
    <source>
        <dbReference type="Proteomes" id="UP000186601"/>
    </source>
</evidence>
<keyword evidence="10" id="KW-0255">Endonuclease</keyword>
<evidence type="ECO:0000256" key="8">
    <source>
        <dbReference type="ARBA" id="ARBA00022741"/>
    </source>
</evidence>
<dbReference type="PANTHER" id="PTHR42648">
    <property type="entry name" value="TRANSPOSASE, PUTATIVE-RELATED"/>
    <property type="match status" value="1"/>
</dbReference>
<keyword evidence="3" id="KW-1188">Viral release from host cell</keyword>
<keyword evidence="8" id="KW-0547">Nucleotide-binding</keyword>
<dbReference type="GO" id="GO:0006508">
    <property type="term" value="P:proteolysis"/>
    <property type="evidence" value="ECO:0007669"/>
    <property type="project" value="UniProtKB-KW"/>
</dbReference>
<keyword evidence="17" id="KW-0808">Transferase</keyword>
<dbReference type="GO" id="GO:0015074">
    <property type="term" value="P:DNA integration"/>
    <property type="evidence" value="ECO:0007669"/>
    <property type="project" value="UniProtKB-KW"/>
</dbReference>
<evidence type="ECO:0000259" key="23">
    <source>
        <dbReference type="PROSITE" id="PS50994"/>
    </source>
</evidence>
<evidence type="ECO:0000256" key="3">
    <source>
        <dbReference type="ARBA" id="ARBA00022612"/>
    </source>
</evidence>
<dbReference type="AlphaFoldDB" id="A0A2R6NJS8"/>
<dbReference type="InterPro" id="IPR012337">
    <property type="entry name" value="RNaseH-like_sf"/>
</dbReference>
<evidence type="ECO:0000256" key="17">
    <source>
        <dbReference type="ARBA" id="ARBA00022932"/>
    </source>
</evidence>
<keyword evidence="11" id="KW-0378">Hydrolase</keyword>
<proteinExistence type="predicted"/>
<dbReference type="SUPFAM" id="SSF53098">
    <property type="entry name" value="Ribonuclease H-like"/>
    <property type="match status" value="1"/>
</dbReference>
<keyword evidence="2" id="KW-0815">Transposition</keyword>
<dbReference type="GO" id="GO:0003887">
    <property type="term" value="F:DNA-directed DNA polymerase activity"/>
    <property type="evidence" value="ECO:0007669"/>
    <property type="project" value="UniProtKB-KW"/>
</dbReference>
<dbReference type="Gene3D" id="3.30.420.10">
    <property type="entry name" value="Ribonuclease H-like superfamily/Ribonuclease H"/>
    <property type="match status" value="1"/>
</dbReference>
<keyword evidence="25" id="KW-1185">Reference proteome</keyword>
<dbReference type="STRING" id="98765.A0A2R6NJS8"/>
<evidence type="ECO:0000256" key="15">
    <source>
        <dbReference type="ARBA" id="ARBA00022908"/>
    </source>
</evidence>